<keyword evidence="2" id="KW-1185">Reference proteome</keyword>
<name>A0ABT8ZZZ5_9SPHN</name>
<proteinExistence type="predicted"/>
<dbReference type="Pfam" id="PF05402">
    <property type="entry name" value="PqqD"/>
    <property type="match status" value="1"/>
</dbReference>
<protein>
    <submittedName>
        <fullName evidence="1">PqqD family protein</fullName>
    </submittedName>
</protein>
<evidence type="ECO:0000313" key="1">
    <source>
        <dbReference type="EMBL" id="MDO7843146.1"/>
    </source>
</evidence>
<accession>A0ABT8ZZZ5</accession>
<dbReference type="InterPro" id="IPR008792">
    <property type="entry name" value="PQQD"/>
</dbReference>
<dbReference type="Gene3D" id="1.10.10.1150">
    <property type="entry name" value="Coenzyme PQQ synthesis protein D (PqqD)"/>
    <property type="match status" value="1"/>
</dbReference>
<evidence type="ECO:0000313" key="2">
    <source>
        <dbReference type="Proteomes" id="UP001176468"/>
    </source>
</evidence>
<dbReference type="RefSeq" id="WP_304561602.1">
    <property type="nucleotide sequence ID" value="NZ_JAUQSZ010000008.1"/>
</dbReference>
<dbReference type="InterPro" id="IPR041881">
    <property type="entry name" value="PqqD_sf"/>
</dbReference>
<sequence length="87" mass="9639">MRIGKRGDWIAASVGAEIVMMSVIEGKYLGLNEVAARIWSLLDMPQSPDTLCDTLVEEFDVTPETCRAEIDAFIADLDSHRAIEMIP</sequence>
<comment type="caution">
    <text evidence="1">The sequence shown here is derived from an EMBL/GenBank/DDBJ whole genome shotgun (WGS) entry which is preliminary data.</text>
</comment>
<gene>
    <name evidence="1" type="ORF">Q5H94_12500</name>
</gene>
<organism evidence="1 2">
    <name type="scientific">Sphingomonas immobilis</name>
    <dbReference type="NCBI Taxonomy" id="3063997"/>
    <lineage>
        <taxon>Bacteria</taxon>
        <taxon>Pseudomonadati</taxon>
        <taxon>Pseudomonadota</taxon>
        <taxon>Alphaproteobacteria</taxon>
        <taxon>Sphingomonadales</taxon>
        <taxon>Sphingomonadaceae</taxon>
        <taxon>Sphingomonas</taxon>
    </lineage>
</organism>
<dbReference type="Proteomes" id="UP001176468">
    <property type="component" value="Unassembled WGS sequence"/>
</dbReference>
<dbReference type="EMBL" id="JAUQSZ010000008">
    <property type="protein sequence ID" value="MDO7843146.1"/>
    <property type="molecule type" value="Genomic_DNA"/>
</dbReference>
<reference evidence="1" key="1">
    <citation type="submission" date="2023-07" db="EMBL/GenBank/DDBJ databases">
        <authorList>
            <person name="Kim M.K."/>
        </authorList>
    </citation>
    <scope>NUCLEOTIDE SEQUENCE</scope>
    <source>
        <strain evidence="1">CA1-15</strain>
    </source>
</reference>